<dbReference type="Pfam" id="PF12771">
    <property type="entry name" value="SusD-like_2"/>
    <property type="match status" value="2"/>
</dbReference>
<protein>
    <submittedName>
        <fullName evidence="2">Starch-binding associating with outer membrane</fullName>
    </submittedName>
</protein>
<dbReference type="Proteomes" id="UP000199537">
    <property type="component" value="Unassembled WGS sequence"/>
</dbReference>
<organism evidence="2 3">
    <name type="scientific">Thermoflavifilum thermophilum</name>
    <dbReference type="NCBI Taxonomy" id="1393122"/>
    <lineage>
        <taxon>Bacteria</taxon>
        <taxon>Pseudomonadati</taxon>
        <taxon>Bacteroidota</taxon>
        <taxon>Chitinophagia</taxon>
        <taxon>Chitinophagales</taxon>
        <taxon>Chitinophagaceae</taxon>
        <taxon>Thermoflavifilum</taxon>
    </lineage>
</organism>
<gene>
    <name evidence="2" type="ORF">SAMN05660895_0348</name>
</gene>
<dbReference type="InterPro" id="IPR011990">
    <property type="entry name" value="TPR-like_helical_dom_sf"/>
</dbReference>
<accession>A0A1I7N1I5</accession>
<dbReference type="PROSITE" id="PS51257">
    <property type="entry name" value="PROKAR_LIPOPROTEIN"/>
    <property type="match status" value="1"/>
</dbReference>
<evidence type="ECO:0000256" key="1">
    <source>
        <dbReference type="SAM" id="SignalP"/>
    </source>
</evidence>
<keyword evidence="1" id="KW-0732">Signal</keyword>
<dbReference type="InterPro" id="IPR041662">
    <property type="entry name" value="SusD-like_2"/>
</dbReference>
<dbReference type="EMBL" id="FPCJ01000001">
    <property type="protein sequence ID" value="SFV28511.1"/>
    <property type="molecule type" value="Genomic_DNA"/>
</dbReference>
<keyword evidence="3" id="KW-1185">Reference proteome</keyword>
<feature type="chain" id="PRO_5011631060" evidence="1">
    <location>
        <begin position="23"/>
        <end position="571"/>
    </location>
</feature>
<dbReference type="AlphaFoldDB" id="A0A1I7N1I5"/>
<evidence type="ECO:0000313" key="3">
    <source>
        <dbReference type="Proteomes" id="UP000199537"/>
    </source>
</evidence>
<feature type="signal peptide" evidence="1">
    <location>
        <begin position="1"/>
        <end position="22"/>
    </location>
</feature>
<dbReference type="STRING" id="1393122.SAMN05660895_0348"/>
<evidence type="ECO:0000313" key="2">
    <source>
        <dbReference type="EMBL" id="SFV28511.1"/>
    </source>
</evidence>
<dbReference type="SUPFAM" id="SSF48452">
    <property type="entry name" value="TPR-like"/>
    <property type="match status" value="1"/>
</dbReference>
<dbReference type="OrthoDB" id="9766256at2"/>
<dbReference type="Gene3D" id="1.25.40.390">
    <property type="match status" value="2"/>
</dbReference>
<proteinExistence type="predicted"/>
<sequence>MKSLNNSSYFMLGLLCAGLIFSSCTKNFNSINTNPEDVVSVSTESLFARACLGATNGPGADFQQYYDVYRDVNPWMELWVNNGGNPAAFNEVGANFNYRYGIYYGSVGNYLADIIHKINTMSDADKAKYQNELAIAQILNVYYAWYVSDINGDIPYTEAFQLRYGGTDQPKYDYQDSLFGIWDSELKQAVSMLKSGSSAQQATYGNYDLFYYGDVNKWIKAGTSLRLKIAMRLMKRDPNKLASIANEVIASGDLMSSNDDNWIFYARNGSTGPGGNWDPTGFVAPKPMVDFMWNTSDPRIGLFFQKNDYDSLTFVALQQQGKISPDSSWNPRQYVGMFCSPDAVKTPLGRRLIFRDTLKQGGNNVLLDTLSLIQYRLFQAEYPDQNGNVGQGNTPFVILTYPDVCLMRAELAARGLTTEDPAQWYYEGIKASIEMYDHLASMAKIFNYNSVAVTQQAINNYLSNPTIQYNPAKGIKQICVQEFINYFKQFNEAWALWKRTGYPDTTTDLVREPLLSGGQYLEIPRRAVFNNVISGAPNYDNVQAALQHMSSDPDWGSGPADVYGRVWWDKK</sequence>
<name>A0A1I7N1I5_9BACT</name>
<reference evidence="3" key="1">
    <citation type="submission" date="2016-10" db="EMBL/GenBank/DDBJ databases">
        <authorList>
            <person name="Varghese N."/>
            <person name="Submissions S."/>
        </authorList>
    </citation>
    <scope>NUCLEOTIDE SEQUENCE [LARGE SCALE GENOMIC DNA]</scope>
    <source>
        <strain evidence="3">DSM 14807</strain>
    </source>
</reference>
<dbReference type="RefSeq" id="WP_092456858.1">
    <property type="nucleotide sequence ID" value="NZ_FPCJ01000001.1"/>
</dbReference>